<feature type="compositionally biased region" description="Basic and acidic residues" evidence="1">
    <location>
        <begin position="22"/>
        <end position="41"/>
    </location>
</feature>
<gene>
    <name evidence="2" type="ORF">PCYB_052450</name>
</gene>
<evidence type="ECO:0000256" key="1">
    <source>
        <dbReference type="SAM" id="MobiDB-lite"/>
    </source>
</evidence>
<feature type="region of interest" description="Disordered" evidence="1">
    <location>
        <begin position="1"/>
        <end position="111"/>
    </location>
</feature>
<reference evidence="2 3" key="1">
    <citation type="journal article" date="2012" name="Nat. Genet.">
        <title>Plasmodium cynomolgi genome sequences provide insight into Plasmodium vivax and the monkey malaria clade.</title>
        <authorList>
            <person name="Tachibana S."/>
            <person name="Sullivan S.A."/>
            <person name="Kawai S."/>
            <person name="Nakamura S."/>
            <person name="Kim H.R."/>
            <person name="Goto N."/>
            <person name="Arisue N."/>
            <person name="Palacpac N.M.Q."/>
            <person name="Honma H."/>
            <person name="Yagi M."/>
            <person name="Tougan T."/>
            <person name="Katakai Y."/>
            <person name="Kaneko O."/>
            <person name="Mita T."/>
            <person name="Kita K."/>
            <person name="Yasutomi Y."/>
            <person name="Sutton P.L."/>
            <person name="Shakhbatyan R."/>
            <person name="Horii T."/>
            <person name="Yasunaga T."/>
            <person name="Barnwell J.W."/>
            <person name="Escalante A.A."/>
            <person name="Carlton J.M."/>
            <person name="Tanabe K."/>
        </authorList>
    </citation>
    <scope>NUCLEOTIDE SEQUENCE [LARGE SCALE GENOMIC DNA]</scope>
    <source>
        <strain evidence="2 3">B</strain>
    </source>
</reference>
<dbReference type="KEGG" id="pcy:PCYB_052450"/>
<feature type="non-terminal residue" evidence="2">
    <location>
        <position position="254"/>
    </location>
</feature>
<dbReference type="VEuPathDB" id="PlasmoDB:PCYB_052450"/>
<feature type="region of interest" description="Disordered" evidence="1">
    <location>
        <begin position="207"/>
        <end position="254"/>
    </location>
</feature>
<feature type="compositionally biased region" description="Polar residues" evidence="1">
    <location>
        <begin position="1"/>
        <end position="11"/>
    </location>
</feature>
<protein>
    <submittedName>
        <fullName evidence="2">Uncharacterized protein</fullName>
    </submittedName>
</protein>
<feature type="compositionally biased region" description="Basic and acidic residues" evidence="1">
    <location>
        <begin position="80"/>
        <end position="93"/>
    </location>
</feature>
<feature type="compositionally biased region" description="Polar residues" evidence="1">
    <location>
        <begin position="208"/>
        <end position="224"/>
    </location>
</feature>
<dbReference type="Proteomes" id="UP000006319">
    <property type="component" value="Chromosome 5"/>
</dbReference>
<evidence type="ECO:0000313" key="3">
    <source>
        <dbReference type="Proteomes" id="UP000006319"/>
    </source>
</evidence>
<dbReference type="AlphaFoldDB" id="K6V7W7"/>
<name>K6V7W7_PLACD</name>
<feature type="compositionally biased region" description="Basic and acidic residues" evidence="1">
    <location>
        <begin position="147"/>
        <end position="161"/>
    </location>
</feature>
<sequence length="254" mass="28582">MKDISFQNAESENPLPYVGYQHNEENHTNDEEQSPHGEQHKKCNYIDANHRKKVSKQLEGCTISEREKSNAILSRQRMINPDKEEQHPGRRETNQGNYSHNNRNEKNEINILQDEEGILNDIKEKEGDNLMGASYPHPYPYPYPHPDGVEKSDELPKKDGECLSTPHLVKCERIYLSEGGNRMGGDTSVDASNLCRESINVVECDPCEQNTNQENSVKDASSQKLGGKSSDAETESGNSSTCCQSEEGEKVQKS</sequence>
<accession>K6V7W7</accession>
<dbReference type="GeneID" id="14691616"/>
<feature type="region of interest" description="Disordered" evidence="1">
    <location>
        <begin position="128"/>
        <end position="162"/>
    </location>
</feature>
<dbReference type="EMBL" id="DF157097">
    <property type="protein sequence ID" value="GAB65227.1"/>
    <property type="molecule type" value="Genomic_DNA"/>
</dbReference>
<keyword evidence="3" id="KW-1185">Reference proteome</keyword>
<evidence type="ECO:0000313" key="2">
    <source>
        <dbReference type="EMBL" id="GAB65227.1"/>
    </source>
</evidence>
<dbReference type="RefSeq" id="XP_004221174.1">
    <property type="nucleotide sequence ID" value="XM_004221126.1"/>
</dbReference>
<proteinExistence type="predicted"/>
<organism evidence="2 3">
    <name type="scientific">Plasmodium cynomolgi (strain B)</name>
    <dbReference type="NCBI Taxonomy" id="1120755"/>
    <lineage>
        <taxon>Eukaryota</taxon>
        <taxon>Sar</taxon>
        <taxon>Alveolata</taxon>
        <taxon>Apicomplexa</taxon>
        <taxon>Aconoidasida</taxon>
        <taxon>Haemosporida</taxon>
        <taxon>Plasmodiidae</taxon>
        <taxon>Plasmodium</taxon>
        <taxon>Plasmodium (Plasmodium)</taxon>
    </lineage>
</organism>
<feature type="compositionally biased region" description="Polar residues" evidence="1">
    <location>
        <begin position="235"/>
        <end position="244"/>
    </location>
</feature>
<dbReference type="OMA" id="CCQSEEG"/>